<protein>
    <submittedName>
        <fullName evidence="2">Uncharacterized protein</fullName>
    </submittedName>
</protein>
<dbReference type="PANTHER" id="PTHR37538:SF1">
    <property type="entry name" value="BTB DOMAIN-CONTAINING PROTEIN"/>
    <property type="match status" value="1"/>
</dbReference>
<evidence type="ECO:0000313" key="2">
    <source>
        <dbReference type="EMBL" id="KAB8212607.1"/>
    </source>
</evidence>
<sequence>MYIESFGESGSIFDTLHATRAVFSKLPNGEVWLRDYIYTKLRYAVESNENTFQQNEFYQALGGDYIFTEMVLRMVVCIYSRKARSNADDRYYIVGTQGGTSSNDGELDGTVKSSIYPEDASLEGQEEQTKNIIGHRADERPDDLISVVTTQQAQGAGGERLNTSVP</sequence>
<evidence type="ECO:0000256" key="1">
    <source>
        <dbReference type="SAM" id="MobiDB-lite"/>
    </source>
</evidence>
<name>A0A5N6E5T5_9EURO</name>
<dbReference type="EMBL" id="ML734228">
    <property type="protein sequence ID" value="KAB8212607.1"/>
    <property type="molecule type" value="Genomic_DNA"/>
</dbReference>
<feature type="region of interest" description="Disordered" evidence="1">
    <location>
        <begin position="119"/>
        <end position="141"/>
    </location>
</feature>
<reference evidence="2 3" key="1">
    <citation type="submission" date="2019-04" db="EMBL/GenBank/DDBJ databases">
        <title>Fungal friends and foes A comparative genomics study of 23 Aspergillus species from section Flavi.</title>
        <authorList>
            <consortium name="DOE Joint Genome Institute"/>
            <person name="Kjaerbolling I."/>
            <person name="Vesth T.C."/>
            <person name="Frisvad J.C."/>
            <person name="Nybo J.L."/>
            <person name="Theobald S."/>
            <person name="Kildgaard S."/>
            <person name="Petersen T.I."/>
            <person name="Kuo A."/>
            <person name="Sato A."/>
            <person name="Lyhne E.K."/>
            <person name="Kogle M.E."/>
            <person name="Wiebenga A."/>
            <person name="Kun R.S."/>
            <person name="Lubbers R.J."/>
            <person name="Makela M.R."/>
            <person name="Barry K."/>
            <person name="Chovatia M."/>
            <person name="Clum A."/>
            <person name="Daum C."/>
            <person name="Haridas S."/>
            <person name="He G."/>
            <person name="LaButti K."/>
            <person name="Lipzen A."/>
            <person name="Mondo S."/>
            <person name="Pangilinan J."/>
            <person name="Riley R."/>
            <person name="Salamov A."/>
            <person name="Simmons B.A."/>
            <person name="Magnuson J.K."/>
            <person name="Henrissat B."/>
            <person name="Mortensen U.H."/>
            <person name="Larsen T.O."/>
            <person name="De vries R.P."/>
            <person name="Grigoriev I.V."/>
            <person name="Machida M."/>
            <person name="Baker S.E."/>
            <person name="Andersen M.R."/>
        </authorList>
    </citation>
    <scope>NUCLEOTIDE SEQUENCE [LARGE SCALE GENOMIC DNA]</scope>
    <source>
        <strain evidence="2 3">CBS 126849</strain>
    </source>
</reference>
<dbReference type="AlphaFoldDB" id="A0A5N6E5T5"/>
<keyword evidence="3" id="KW-1185">Reference proteome</keyword>
<evidence type="ECO:0000313" key="3">
    <source>
        <dbReference type="Proteomes" id="UP000326799"/>
    </source>
</evidence>
<organism evidence="2 3">
    <name type="scientific">Aspergillus novoparasiticus</name>
    <dbReference type="NCBI Taxonomy" id="986946"/>
    <lineage>
        <taxon>Eukaryota</taxon>
        <taxon>Fungi</taxon>
        <taxon>Dikarya</taxon>
        <taxon>Ascomycota</taxon>
        <taxon>Pezizomycotina</taxon>
        <taxon>Eurotiomycetes</taxon>
        <taxon>Eurotiomycetidae</taxon>
        <taxon>Eurotiales</taxon>
        <taxon>Aspergillaceae</taxon>
        <taxon>Aspergillus</taxon>
        <taxon>Aspergillus subgen. Circumdati</taxon>
    </lineage>
</organism>
<gene>
    <name evidence="2" type="ORF">BDV33DRAFT_211208</name>
</gene>
<proteinExistence type="predicted"/>
<dbReference type="Proteomes" id="UP000326799">
    <property type="component" value="Unassembled WGS sequence"/>
</dbReference>
<accession>A0A5N6E5T5</accession>
<dbReference type="PANTHER" id="PTHR37538">
    <property type="entry name" value="BTB DOMAIN-CONTAINING PROTEIN"/>
    <property type="match status" value="1"/>
</dbReference>